<protein>
    <submittedName>
        <fullName evidence="2">Uncharacterized protein</fullName>
    </submittedName>
</protein>
<reference evidence="3" key="1">
    <citation type="journal article" date="2018" name="Genome Announc.">
        <title>First complete genome sequence of Yersinia massiliensis.</title>
        <authorList>
            <person name="Thomas M.C."/>
            <person name="Arling V."/>
            <person name="Goji N."/>
            <person name="Janzen T.W."/>
            <person name="Duceppe M.-O."/>
            <person name="Mathews A."/>
            <person name="Carrillo C."/>
            <person name="Amoako K."/>
        </authorList>
    </citation>
    <scope>NUCLEOTIDE SEQUENCE [LARGE SCALE GENOMIC DNA]</scope>
    <source>
        <strain evidence="3">GTA</strain>
    </source>
</reference>
<proteinExistence type="predicted"/>
<accession>A0ABM6UN38</accession>
<evidence type="ECO:0000313" key="3">
    <source>
        <dbReference type="Proteomes" id="UP000240908"/>
    </source>
</evidence>
<feature type="transmembrane region" description="Helical" evidence="1">
    <location>
        <begin position="6"/>
        <end position="28"/>
    </location>
</feature>
<keyword evidence="1" id="KW-1133">Transmembrane helix</keyword>
<organism evidence="2 3">
    <name type="scientific">Yersinia massiliensis</name>
    <dbReference type="NCBI Taxonomy" id="419257"/>
    <lineage>
        <taxon>Bacteria</taxon>
        <taxon>Pseudomonadati</taxon>
        <taxon>Pseudomonadota</taxon>
        <taxon>Gammaproteobacteria</taxon>
        <taxon>Enterobacterales</taxon>
        <taxon>Yersiniaceae</taxon>
        <taxon>Yersinia</taxon>
    </lineage>
</organism>
<dbReference type="Proteomes" id="UP000240908">
    <property type="component" value="Chromosome"/>
</dbReference>
<keyword evidence="1" id="KW-0812">Transmembrane</keyword>
<dbReference type="EMBL" id="CP028487">
    <property type="protein sequence ID" value="AVX36313.1"/>
    <property type="molecule type" value="Genomic_DNA"/>
</dbReference>
<keyword evidence="1" id="KW-0472">Membrane</keyword>
<name>A0ABM6UN38_9GAMM</name>
<keyword evidence="3" id="KW-1185">Reference proteome</keyword>
<sequence>MNWGKGAGFGLVWFGSVVIASVFSLALMPQPPRGSQARDPLGAPALTHVSLACFAGALTHRFG</sequence>
<gene>
    <name evidence="2" type="ORF">DA391_00720</name>
</gene>
<evidence type="ECO:0000313" key="2">
    <source>
        <dbReference type="EMBL" id="AVX36313.1"/>
    </source>
</evidence>
<evidence type="ECO:0000256" key="1">
    <source>
        <dbReference type="SAM" id="Phobius"/>
    </source>
</evidence>